<accession>A0A8S5UYR0</accession>
<dbReference type="EMBL" id="BK016169">
    <property type="protein sequence ID" value="DAF99621.1"/>
    <property type="molecule type" value="Genomic_DNA"/>
</dbReference>
<reference evidence="1" key="1">
    <citation type="journal article" date="2021" name="Proc. Natl. Acad. Sci. U.S.A.">
        <title>A Catalog of Tens of Thousands of Viruses from Human Metagenomes Reveals Hidden Associations with Chronic Diseases.</title>
        <authorList>
            <person name="Tisza M.J."/>
            <person name="Buck C.B."/>
        </authorList>
    </citation>
    <scope>NUCLEOTIDE SEQUENCE</scope>
    <source>
        <strain evidence="1">CtkKt3</strain>
    </source>
</reference>
<organism evidence="1">
    <name type="scientific">Siphoviridae sp. ctkKt3</name>
    <dbReference type="NCBI Taxonomy" id="2825642"/>
    <lineage>
        <taxon>Viruses</taxon>
        <taxon>Duplodnaviria</taxon>
        <taxon>Heunggongvirae</taxon>
        <taxon>Uroviricota</taxon>
        <taxon>Caudoviricetes</taxon>
    </lineage>
</organism>
<sequence length="290" mass="32915">MAEAQIYFIGTSKIKEIRKGGEVTFHWGDYSSWRNFKSPVAASSRKVKYNKKTKNKAGSKKLGGNGGVTKLGTSIPATAQRTISGVERTCDVRYWQRGYTTYTRTSKLKKQKKMLKKTYTSSKPYQYRLQYKDKAVVDKTYSKYVDGIEYIYFADHYYADDGTETATDGHLPHPTTCDFAYSDVRKNFESNANNSDSRDNSGSYILSNVRANVVTLTLAWTGLSKEEGKEILDTLNPSKNKDGKYEYLTVQYLDHATGKHKNGTFFADTRNVSKYPDGHFREISVILTEV</sequence>
<evidence type="ECO:0000313" key="1">
    <source>
        <dbReference type="EMBL" id="DAF99621.1"/>
    </source>
</evidence>
<protein>
    <submittedName>
        <fullName evidence="1">Uncharacterized protein</fullName>
    </submittedName>
</protein>
<name>A0A8S5UYR0_9CAUD</name>
<proteinExistence type="predicted"/>